<organism evidence="2 3">
    <name type="scientific">Candidatus Scatousia excrementigallinarum</name>
    <dbReference type="NCBI Taxonomy" id="2840935"/>
    <lineage>
        <taxon>Bacteria</taxon>
        <taxon>Candidatus Scatousia</taxon>
    </lineage>
</organism>
<reference evidence="2" key="2">
    <citation type="journal article" date="2021" name="PeerJ">
        <title>Extensive microbial diversity within the chicken gut microbiome revealed by metagenomics and culture.</title>
        <authorList>
            <person name="Gilroy R."/>
            <person name="Ravi A."/>
            <person name="Getino M."/>
            <person name="Pursley I."/>
            <person name="Horton D.L."/>
            <person name="Alikhan N.F."/>
            <person name="Baker D."/>
            <person name="Gharbi K."/>
            <person name="Hall N."/>
            <person name="Watson M."/>
            <person name="Adriaenssens E.M."/>
            <person name="Foster-Nyarko E."/>
            <person name="Jarju S."/>
            <person name="Secka A."/>
            <person name="Antonio M."/>
            <person name="Oren A."/>
            <person name="Chaudhuri R.R."/>
            <person name="La Ragione R."/>
            <person name="Hildebrand F."/>
            <person name="Pallen M.J."/>
        </authorList>
    </citation>
    <scope>NUCLEOTIDE SEQUENCE</scope>
    <source>
        <strain evidence="2">6276</strain>
    </source>
</reference>
<feature type="compositionally biased region" description="Basic residues" evidence="1">
    <location>
        <begin position="34"/>
        <end position="44"/>
    </location>
</feature>
<proteinExistence type="predicted"/>
<dbReference type="EMBL" id="DVIU01000089">
    <property type="protein sequence ID" value="HIS35838.1"/>
    <property type="molecule type" value="Genomic_DNA"/>
</dbReference>
<dbReference type="AlphaFoldDB" id="A0A9D1JMF2"/>
<gene>
    <name evidence="2" type="ORF">IAC10_04315</name>
</gene>
<protein>
    <submittedName>
        <fullName evidence="2">Uncharacterized protein</fullName>
    </submittedName>
</protein>
<reference evidence="2" key="1">
    <citation type="submission" date="2020-10" db="EMBL/GenBank/DDBJ databases">
        <authorList>
            <person name="Gilroy R."/>
        </authorList>
    </citation>
    <scope>NUCLEOTIDE SEQUENCE</scope>
    <source>
        <strain evidence="2">6276</strain>
    </source>
</reference>
<evidence type="ECO:0000313" key="3">
    <source>
        <dbReference type="Proteomes" id="UP000823928"/>
    </source>
</evidence>
<dbReference type="Proteomes" id="UP000823928">
    <property type="component" value="Unassembled WGS sequence"/>
</dbReference>
<evidence type="ECO:0000256" key="1">
    <source>
        <dbReference type="SAM" id="MobiDB-lite"/>
    </source>
</evidence>
<evidence type="ECO:0000313" key="2">
    <source>
        <dbReference type="EMBL" id="HIS35838.1"/>
    </source>
</evidence>
<feature type="region of interest" description="Disordered" evidence="1">
    <location>
        <begin position="30"/>
        <end position="50"/>
    </location>
</feature>
<sequence length="77" mass="8781">MAQQFQNGGQHAGSVTISIRSTRRYAVVNEPGKGKHYHKPRKHHIPNEGKTRDLAKRNIASLQYTADIWESCYHATH</sequence>
<accession>A0A9D1JMF2</accession>
<comment type="caution">
    <text evidence="2">The sequence shown here is derived from an EMBL/GenBank/DDBJ whole genome shotgun (WGS) entry which is preliminary data.</text>
</comment>
<name>A0A9D1JMF2_9BACT</name>